<feature type="chain" id="PRO_5014623638" evidence="2">
    <location>
        <begin position="26"/>
        <end position="86"/>
    </location>
</feature>
<protein>
    <submittedName>
        <fullName evidence="3">Putative secreted peptide</fullName>
    </submittedName>
</protein>
<dbReference type="AlphaFoldDB" id="A0A2M3ZW88"/>
<feature type="signal peptide" evidence="2">
    <location>
        <begin position="1"/>
        <end position="25"/>
    </location>
</feature>
<keyword evidence="2" id="KW-0732">Signal</keyword>
<feature type="region of interest" description="Disordered" evidence="1">
    <location>
        <begin position="65"/>
        <end position="86"/>
    </location>
</feature>
<proteinExistence type="predicted"/>
<sequence>MSSASPFSSGSAIIVILFFLFGVSAKHLSEDVSTTLSQNATTGSATLMSISEYILRRSCITQSRYSSPVPSITCSPDSSTRVDSSG</sequence>
<organism evidence="3">
    <name type="scientific">Anopheles braziliensis</name>
    <dbReference type="NCBI Taxonomy" id="58242"/>
    <lineage>
        <taxon>Eukaryota</taxon>
        <taxon>Metazoa</taxon>
        <taxon>Ecdysozoa</taxon>
        <taxon>Arthropoda</taxon>
        <taxon>Hexapoda</taxon>
        <taxon>Insecta</taxon>
        <taxon>Pterygota</taxon>
        <taxon>Neoptera</taxon>
        <taxon>Endopterygota</taxon>
        <taxon>Diptera</taxon>
        <taxon>Nematocera</taxon>
        <taxon>Culicoidea</taxon>
        <taxon>Culicidae</taxon>
        <taxon>Anophelinae</taxon>
        <taxon>Anopheles</taxon>
    </lineage>
</organism>
<evidence type="ECO:0000256" key="1">
    <source>
        <dbReference type="SAM" id="MobiDB-lite"/>
    </source>
</evidence>
<name>A0A2M3ZW88_9DIPT</name>
<accession>A0A2M3ZW88</accession>
<dbReference type="EMBL" id="GGFM01012065">
    <property type="protein sequence ID" value="MBW32816.1"/>
    <property type="molecule type" value="Transcribed_RNA"/>
</dbReference>
<evidence type="ECO:0000313" key="3">
    <source>
        <dbReference type="EMBL" id="MBW32816.1"/>
    </source>
</evidence>
<reference evidence="3" key="1">
    <citation type="submission" date="2018-01" db="EMBL/GenBank/DDBJ databases">
        <title>An insight into the sialome of Amazonian anophelines.</title>
        <authorList>
            <person name="Ribeiro J.M."/>
            <person name="Scarpassa V."/>
            <person name="Calvo E."/>
        </authorList>
    </citation>
    <scope>NUCLEOTIDE SEQUENCE</scope>
    <source>
        <tissue evidence="3">Salivary glands</tissue>
    </source>
</reference>
<evidence type="ECO:0000256" key="2">
    <source>
        <dbReference type="SAM" id="SignalP"/>
    </source>
</evidence>